<keyword evidence="4" id="KW-0813">Transport</keyword>
<evidence type="ECO:0000313" key="16">
    <source>
        <dbReference type="Proteomes" id="UP001189429"/>
    </source>
</evidence>
<evidence type="ECO:0000256" key="1">
    <source>
        <dbReference type="ARBA" id="ARBA00001962"/>
    </source>
</evidence>
<comment type="cofactor">
    <cofactor evidence="1">
        <name>Fe cation</name>
        <dbReference type="ChEBI" id="CHEBI:24875"/>
    </cofactor>
</comment>
<feature type="transmembrane region" description="Helical" evidence="14">
    <location>
        <begin position="487"/>
        <end position="506"/>
    </location>
</feature>
<evidence type="ECO:0000256" key="5">
    <source>
        <dbReference type="ARBA" id="ARBA00022660"/>
    </source>
</evidence>
<dbReference type="Gene3D" id="1.20.1260.140">
    <property type="entry name" value="Alternative oxidase"/>
    <property type="match status" value="1"/>
</dbReference>
<keyword evidence="6 14" id="KW-0812">Transmembrane</keyword>
<dbReference type="EMBL" id="CAUYUJ010004217">
    <property type="protein sequence ID" value="CAK0808607.1"/>
    <property type="molecule type" value="Genomic_DNA"/>
</dbReference>
<evidence type="ECO:0000256" key="14">
    <source>
        <dbReference type="SAM" id="Phobius"/>
    </source>
</evidence>
<protein>
    <recommendedName>
        <fullName evidence="17">Ubiquinol oxidase</fullName>
    </recommendedName>
</protein>
<dbReference type="PANTHER" id="PTHR31803">
    <property type="entry name" value="ALTERNATIVE OXIDASE"/>
    <property type="match status" value="1"/>
</dbReference>
<keyword evidence="16" id="KW-1185">Reference proteome</keyword>
<dbReference type="Proteomes" id="UP001189429">
    <property type="component" value="Unassembled WGS sequence"/>
</dbReference>
<keyword evidence="11" id="KW-0408">Iron</keyword>
<evidence type="ECO:0000256" key="10">
    <source>
        <dbReference type="ARBA" id="ARBA00023002"/>
    </source>
</evidence>
<gene>
    <name evidence="15" type="ORF">PCOR1329_LOCUS14147</name>
</gene>
<evidence type="ECO:0000256" key="8">
    <source>
        <dbReference type="ARBA" id="ARBA00022982"/>
    </source>
</evidence>
<evidence type="ECO:0008006" key="17">
    <source>
        <dbReference type="Google" id="ProtNLM"/>
    </source>
</evidence>
<evidence type="ECO:0000256" key="13">
    <source>
        <dbReference type="SAM" id="MobiDB-lite"/>
    </source>
</evidence>
<evidence type="ECO:0000256" key="3">
    <source>
        <dbReference type="ARBA" id="ARBA00008388"/>
    </source>
</evidence>
<organism evidence="15 16">
    <name type="scientific">Prorocentrum cordatum</name>
    <dbReference type="NCBI Taxonomy" id="2364126"/>
    <lineage>
        <taxon>Eukaryota</taxon>
        <taxon>Sar</taxon>
        <taxon>Alveolata</taxon>
        <taxon>Dinophyceae</taxon>
        <taxon>Prorocentrales</taxon>
        <taxon>Prorocentraceae</taxon>
        <taxon>Prorocentrum</taxon>
    </lineage>
</organism>
<keyword evidence="8" id="KW-0249">Electron transport</keyword>
<proteinExistence type="inferred from homology"/>
<dbReference type="Pfam" id="PF01786">
    <property type="entry name" value="AOX"/>
    <property type="match status" value="1"/>
</dbReference>
<comment type="similarity">
    <text evidence="3">Belongs to the alternative oxidase family.</text>
</comment>
<evidence type="ECO:0000256" key="4">
    <source>
        <dbReference type="ARBA" id="ARBA00022448"/>
    </source>
</evidence>
<sequence length="657" mass="70879">AAQGSQRIPHGVLPVSSRGRSVAERPRLAPAAMPCPRPPARGHCRSGPGAWAFAVARQRGPGRQRRRHGCARPALLLLVAAAAWDAGAGSALAQGPAGGEGQWLAAPPRPRRCAARASRSSPEHEPEPAPDAREVRAAGVGAQRAARPPLGTLWEQWGLLGLVVGVAVALTTATPEALEGLDNGMEELGWLEGGLGLGGTVALLEFQLQQGLQDVAKSVPAEVRLALEQLVGAGEPAPEAASAGEAVAAGLRASGAAAEIAGAASTGAEALSSAAAVLEAGALGAVTGGYAGLLAGAMAEPVRPKDDARFLEPSNRFTPGTIRPRGAGGSPVEDDERPMSAASLGWANFLREWKQLLRAAGGDEARLRRHVPSFVANLVLSNEAVLERERARPEVPTPVPVRVAYDVLCWFIDVVFEDRPIQRFWFLETVARMPYFAYSSVLHLYETLGWWRSPELRAVHSAEEDNELHHLLIMESLGGDQRWLDRFFAQHGAIAYYWILILFFVVDPRWSYNFSRLIEAHAVDTYGEFVDANSELLKRLPPPPIAVEYYLSGELYLFDKFQTAKRASGQIRRPPCATLHDVFSNIRKNEQHVLTMEACEAWVAGGEPPVPVGFNQISEEEYREAVVRDPAGRAAWEAWGKELNAAVRARERKKSDA</sequence>
<feature type="compositionally biased region" description="Basic and acidic residues" evidence="13">
    <location>
        <begin position="121"/>
        <end position="136"/>
    </location>
</feature>
<feature type="region of interest" description="Disordered" evidence="13">
    <location>
        <begin position="91"/>
        <end position="140"/>
    </location>
</feature>
<evidence type="ECO:0000256" key="2">
    <source>
        <dbReference type="ARBA" id="ARBA00004370"/>
    </source>
</evidence>
<feature type="region of interest" description="Disordered" evidence="13">
    <location>
        <begin position="309"/>
        <end position="337"/>
    </location>
</feature>
<feature type="region of interest" description="Disordered" evidence="13">
    <location>
        <begin position="1"/>
        <end position="46"/>
    </location>
</feature>
<feature type="non-terminal residue" evidence="15">
    <location>
        <position position="1"/>
    </location>
</feature>
<reference evidence="15" key="1">
    <citation type="submission" date="2023-10" db="EMBL/GenBank/DDBJ databases">
        <authorList>
            <person name="Chen Y."/>
            <person name="Shah S."/>
            <person name="Dougan E. K."/>
            <person name="Thang M."/>
            <person name="Chan C."/>
        </authorList>
    </citation>
    <scope>NUCLEOTIDE SEQUENCE [LARGE SCALE GENOMIC DNA]</scope>
</reference>
<evidence type="ECO:0000256" key="7">
    <source>
        <dbReference type="ARBA" id="ARBA00022723"/>
    </source>
</evidence>
<accession>A0ABN9QWK5</accession>
<dbReference type="InterPro" id="IPR002680">
    <property type="entry name" value="AOX"/>
</dbReference>
<dbReference type="InterPro" id="IPR038659">
    <property type="entry name" value="AOX_sf"/>
</dbReference>
<keyword evidence="7" id="KW-0479">Metal-binding</keyword>
<dbReference type="PANTHER" id="PTHR31803:SF19">
    <property type="entry name" value="UBIQUINOL OXIDASE"/>
    <property type="match status" value="1"/>
</dbReference>
<keyword evidence="10" id="KW-0560">Oxidoreductase</keyword>
<name>A0ABN9QWK5_9DINO</name>
<evidence type="ECO:0000256" key="11">
    <source>
        <dbReference type="ARBA" id="ARBA00023004"/>
    </source>
</evidence>
<evidence type="ECO:0000256" key="9">
    <source>
        <dbReference type="ARBA" id="ARBA00022989"/>
    </source>
</evidence>
<keyword evidence="5" id="KW-0679">Respiratory chain</keyword>
<comment type="subcellular location">
    <subcellularLocation>
        <location evidence="2">Membrane</location>
    </subcellularLocation>
</comment>
<evidence type="ECO:0000256" key="6">
    <source>
        <dbReference type="ARBA" id="ARBA00022692"/>
    </source>
</evidence>
<keyword evidence="9 14" id="KW-1133">Transmembrane helix</keyword>
<comment type="caution">
    <text evidence="15">The sequence shown here is derived from an EMBL/GenBank/DDBJ whole genome shotgun (WGS) entry which is preliminary data.</text>
</comment>
<evidence type="ECO:0000256" key="12">
    <source>
        <dbReference type="ARBA" id="ARBA00023136"/>
    </source>
</evidence>
<keyword evidence="12 14" id="KW-0472">Membrane</keyword>
<evidence type="ECO:0000313" key="15">
    <source>
        <dbReference type="EMBL" id="CAK0808607.1"/>
    </source>
</evidence>